<sequence>MCSSPVTQLPHPPERDTIRNVNPLRQTQPRRREPDRPSIHIDASVYRFLLDLPNGSWCGVIHGSPVQLLFPAEGVPDLGLLEKEYDVLEEEEGDNCVPLNLQKDSPSSSQDGEKDGVTDSGSQVPEATQDFSGIPDIDNIDSHRESAHLNRNTLQICGLKGTISVALLVVLVDAFHS</sequence>
<evidence type="ECO:0000256" key="1">
    <source>
        <dbReference type="SAM" id="MobiDB-lite"/>
    </source>
</evidence>
<reference evidence="3" key="1">
    <citation type="journal article" date="2013" name="Nature">
        <title>Draft genome of the wheat A-genome progenitor Triticum urartu.</title>
        <authorList>
            <person name="Ling H.Q."/>
            <person name="Zhao S."/>
            <person name="Liu D."/>
            <person name="Wang J."/>
            <person name="Sun H."/>
            <person name="Zhang C."/>
            <person name="Fan H."/>
            <person name="Li D."/>
            <person name="Dong L."/>
            <person name="Tao Y."/>
            <person name="Gao C."/>
            <person name="Wu H."/>
            <person name="Li Y."/>
            <person name="Cui Y."/>
            <person name="Guo X."/>
            <person name="Zheng S."/>
            <person name="Wang B."/>
            <person name="Yu K."/>
            <person name="Liang Q."/>
            <person name="Yang W."/>
            <person name="Lou X."/>
            <person name="Chen J."/>
            <person name="Feng M."/>
            <person name="Jian J."/>
            <person name="Zhang X."/>
            <person name="Luo G."/>
            <person name="Jiang Y."/>
            <person name="Liu J."/>
            <person name="Wang Z."/>
            <person name="Sha Y."/>
            <person name="Zhang B."/>
            <person name="Wu H."/>
            <person name="Tang D."/>
            <person name="Shen Q."/>
            <person name="Xue P."/>
            <person name="Zou S."/>
            <person name="Wang X."/>
            <person name="Liu X."/>
            <person name="Wang F."/>
            <person name="Yang Y."/>
            <person name="An X."/>
            <person name="Dong Z."/>
            <person name="Zhang K."/>
            <person name="Zhang X."/>
            <person name="Luo M.C."/>
            <person name="Dvorak J."/>
            <person name="Tong Y."/>
            <person name="Wang J."/>
            <person name="Yang H."/>
            <person name="Li Z."/>
            <person name="Wang D."/>
            <person name="Zhang A."/>
            <person name="Wang J."/>
        </authorList>
    </citation>
    <scope>NUCLEOTIDE SEQUENCE</scope>
    <source>
        <strain evidence="3">cv. G1812</strain>
    </source>
</reference>
<dbReference type="EnsemblPlants" id="TuG1812G0200000166.01.T01">
    <property type="protein sequence ID" value="TuG1812G0200000166.01.T01"/>
    <property type="gene ID" value="TuG1812G0200000166.01"/>
</dbReference>
<protein>
    <submittedName>
        <fullName evidence="2">Uncharacterized protein</fullName>
    </submittedName>
</protein>
<dbReference type="Gramene" id="TuG1812G0200000166.01.T01">
    <property type="protein sequence ID" value="TuG1812G0200000166.01.T01"/>
    <property type="gene ID" value="TuG1812G0200000166.01"/>
</dbReference>
<feature type="compositionally biased region" description="Polar residues" evidence="1">
    <location>
        <begin position="119"/>
        <end position="131"/>
    </location>
</feature>
<accession>A0A8R7P8W8</accession>
<dbReference type="AlphaFoldDB" id="A0A8R7P8W8"/>
<proteinExistence type="predicted"/>
<feature type="region of interest" description="Disordered" evidence="1">
    <location>
        <begin position="91"/>
        <end position="137"/>
    </location>
</feature>
<organism evidence="2 3">
    <name type="scientific">Triticum urartu</name>
    <name type="common">Red wild einkorn</name>
    <name type="synonym">Crithodium urartu</name>
    <dbReference type="NCBI Taxonomy" id="4572"/>
    <lineage>
        <taxon>Eukaryota</taxon>
        <taxon>Viridiplantae</taxon>
        <taxon>Streptophyta</taxon>
        <taxon>Embryophyta</taxon>
        <taxon>Tracheophyta</taxon>
        <taxon>Spermatophyta</taxon>
        <taxon>Magnoliopsida</taxon>
        <taxon>Liliopsida</taxon>
        <taxon>Poales</taxon>
        <taxon>Poaceae</taxon>
        <taxon>BOP clade</taxon>
        <taxon>Pooideae</taxon>
        <taxon>Triticodae</taxon>
        <taxon>Triticeae</taxon>
        <taxon>Triticinae</taxon>
        <taxon>Triticum</taxon>
    </lineage>
</organism>
<keyword evidence="3" id="KW-1185">Reference proteome</keyword>
<evidence type="ECO:0000313" key="3">
    <source>
        <dbReference type="Proteomes" id="UP000015106"/>
    </source>
</evidence>
<reference evidence="2" key="3">
    <citation type="submission" date="2022-06" db="UniProtKB">
        <authorList>
            <consortium name="EnsemblPlants"/>
        </authorList>
    </citation>
    <scope>IDENTIFICATION</scope>
</reference>
<evidence type="ECO:0000313" key="2">
    <source>
        <dbReference type="EnsemblPlants" id="TuG1812G0200000166.01.T01"/>
    </source>
</evidence>
<name>A0A8R7P8W8_TRIUA</name>
<feature type="region of interest" description="Disordered" evidence="1">
    <location>
        <begin position="1"/>
        <end position="38"/>
    </location>
</feature>
<reference evidence="2" key="2">
    <citation type="submission" date="2018-03" db="EMBL/GenBank/DDBJ databases">
        <title>The Triticum urartu genome reveals the dynamic nature of wheat genome evolution.</title>
        <authorList>
            <person name="Ling H."/>
            <person name="Ma B."/>
            <person name="Shi X."/>
            <person name="Liu H."/>
            <person name="Dong L."/>
            <person name="Sun H."/>
            <person name="Cao Y."/>
            <person name="Gao Q."/>
            <person name="Zheng S."/>
            <person name="Li Y."/>
            <person name="Yu Y."/>
            <person name="Du H."/>
            <person name="Qi M."/>
            <person name="Li Y."/>
            <person name="Yu H."/>
            <person name="Cui Y."/>
            <person name="Wang N."/>
            <person name="Chen C."/>
            <person name="Wu H."/>
            <person name="Zhao Y."/>
            <person name="Zhang J."/>
            <person name="Li Y."/>
            <person name="Zhou W."/>
            <person name="Zhang B."/>
            <person name="Hu W."/>
            <person name="Eijk M."/>
            <person name="Tang J."/>
            <person name="Witsenboer H."/>
            <person name="Zhao S."/>
            <person name="Li Z."/>
            <person name="Zhang A."/>
            <person name="Wang D."/>
            <person name="Liang C."/>
        </authorList>
    </citation>
    <scope>NUCLEOTIDE SEQUENCE [LARGE SCALE GENOMIC DNA]</scope>
    <source>
        <strain evidence="2">cv. G1812</strain>
    </source>
</reference>
<dbReference type="Proteomes" id="UP000015106">
    <property type="component" value="Chromosome 2"/>
</dbReference>